<dbReference type="AlphaFoldDB" id="A0A2G0CF28"/>
<protein>
    <recommendedName>
        <fullName evidence="10 13">4-hydroxy-tetrahydrodipicolinate reductase</fullName>
        <shortName evidence="13">HTPA reductase</shortName>
        <ecNumber evidence="10 13">1.17.1.8</ecNumber>
    </recommendedName>
</protein>
<dbReference type="Proteomes" id="UP000226437">
    <property type="component" value="Unassembled WGS sequence"/>
</dbReference>
<dbReference type="Pfam" id="PF05173">
    <property type="entry name" value="DapB_C"/>
    <property type="match status" value="1"/>
</dbReference>
<evidence type="ECO:0000256" key="3">
    <source>
        <dbReference type="ARBA" id="ARBA00022605"/>
    </source>
</evidence>
<keyword evidence="5 13" id="KW-0220">Diaminopimelate biosynthesis</keyword>
<evidence type="ECO:0000256" key="6">
    <source>
        <dbReference type="ARBA" id="ARBA00023002"/>
    </source>
</evidence>
<dbReference type="InterPro" id="IPR022664">
    <property type="entry name" value="DapB_N_CS"/>
</dbReference>
<organism evidence="16 17">
    <name type="scientific">Neolewinella marina</name>
    <dbReference type="NCBI Taxonomy" id="438751"/>
    <lineage>
        <taxon>Bacteria</taxon>
        <taxon>Pseudomonadati</taxon>
        <taxon>Bacteroidota</taxon>
        <taxon>Saprospiria</taxon>
        <taxon>Saprospirales</taxon>
        <taxon>Lewinellaceae</taxon>
        <taxon>Neolewinella</taxon>
    </lineage>
</organism>
<feature type="active site" description="Proton donor/acceptor" evidence="13">
    <location>
        <position position="134"/>
    </location>
</feature>
<evidence type="ECO:0000259" key="15">
    <source>
        <dbReference type="Pfam" id="PF05173"/>
    </source>
</evidence>
<dbReference type="GO" id="GO:0016726">
    <property type="term" value="F:oxidoreductase activity, acting on CH or CH2 groups, NAD or NADP as acceptor"/>
    <property type="evidence" value="ECO:0007669"/>
    <property type="project" value="UniProtKB-UniRule"/>
</dbReference>
<evidence type="ECO:0000256" key="11">
    <source>
        <dbReference type="ARBA" id="ARBA00049080"/>
    </source>
</evidence>
<keyword evidence="4 13" id="KW-0521">NADP</keyword>
<proteinExistence type="inferred from homology"/>
<dbReference type="CDD" id="cd02274">
    <property type="entry name" value="DHDPR_N"/>
    <property type="match status" value="1"/>
</dbReference>
<comment type="caution">
    <text evidence="13">Was originally thought to be a dihydrodipicolinate reductase (DHDPR), catalyzing the conversion of dihydrodipicolinate to tetrahydrodipicolinate. However, it was shown in E.coli that the substrate of the enzymatic reaction is not dihydrodipicolinate (DHDP) but in fact (2S,4S)-4-hydroxy-2,3,4,5-tetrahydrodipicolinic acid (HTPA), the product released by the DapA-catalyzed reaction.</text>
</comment>
<evidence type="ECO:0000256" key="13">
    <source>
        <dbReference type="HAMAP-Rule" id="MF_00102"/>
    </source>
</evidence>
<keyword evidence="2 13" id="KW-0963">Cytoplasm</keyword>
<evidence type="ECO:0000256" key="1">
    <source>
        <dbReference type="ARBA" id="ARBA00006642"/>
    </source>
</evidence>
<keyword evidence="6 13" id="KW-0560">Oxidoreductase</keyword>
<evidence type="ECO:0000256" key="7">
    <source>
        <dbReference type="ARBA" id="ARBA00023027"/>
    </source>
</evidence>
<dbReference type="RefSeq" id="WP_099106193.1">
    <property type="nucleotide sequence ID" value="NZ_JAATJF010000001.1"/>
</dbReference>
<comment type="similarity">
    <text evidence="1 13">Belongs to the DapB family.</text>
</comment>
<dbReference type="InterPro" id="IPR000846">
    <property type="entry name" value="DapB_N"/>
</dbReference>
<evidence type="ECO:0000259" key="14">
    <source>
        <dbReference type="Pfam" id="PF01113"/>
    </source>
</evidence>
<feature type="domain" description="Dihydrodipicolinate reductase N-terminal" evidence="14">
    <location>
        <begin position="1"/>
        <end position="103"/>
    </location>
</feature>
<dbReference type="PANTHER" id="PTHR20836:SF0">
    <property type="entry name" value="4-HYDROXY-TETRAHYDRODIPICOLINATE REDUCTASE 1, CHLOROPLASTIC-RELATED"/>
    <property type="match status" value="1"/>
</dbReference>
<dbReference type="InterPro" id="IPR023940">
    <property type="entry name" value="DHDPR_bac"/>
</dbReference>
<sequence length="226" mass="24270">MKIVLLGYGKMGRYIEQLALQAGHQVVLRVDEDNREQIGASDLAAADVAIEFSRPDAAVANIDLALAAGVPIVVGTTGWLDQLPAVRLRVERAGGALFYASNFSIGVNVFFSAARQMARKLAHEGYTARIEEIHHTEKLDAPSGTALTLQEKIASQFPPGAVPIESYREPDVPGTHRLTFTSAVDTIELTHTAKSREGFARGALSAAAWIIGKRGIFTMSDLLGSE</sequence>
<dbReference type="PANTHER" id="PTHR20836">
    <property type="entry name" value="DIHYDRODIPICOLINATE REDUCTASE"/>
    <property type="match status" value="1"/>
</dbReference>
<evidence type="ECO:0000256" key="12">
    <source>
        <dbReference type="ARBA" id="ARBA00049396"/>
    </source>
</evidence>
<reference evidence="16 17" key="1">
    <citation type="submission" date="2017-10" db="EMBL/GenBank/DDBJ databases">
        <title>The draft genome sequence of Lewinella marina KCTC 32374.</title>
        <authorList>
            <person name="Wang K."/>
        </authorList>
    </citation>
    <scope>NUCLEOTIDE SEQUENCE [LARGE SCALE GENOMIC DNA]</scope>
    <source>
        <strain evidence="16 17">MKG-38</strain>
    </source>
</reference>
<dbReference type="PROSITE" id="PS01298">
    <property type="entry name" value="DAPB"/>
    <property type="match status" value="1"/>
</dbReference>
<dbReference type="EMBL" id="PDLO01000003">
    <property type="protein sequence ID" value="PHK98583.1"/>
    <property type="molecule type" value="Genomic_DNA"/>
</dbReference>
<evidence type="ECO:0000313" key="16">
    <source>
        <dbReference type="EMBL" id="PHK98583.1"/>
    </source>
</evidence>
<comment type="pathway">
    <text evidence="9 13">Amino-acid biosynthesis; L-lysine biosynthesis via DAP pathway; (S)-tetrahydrodipicolinate from L-aspartate: step 4/4.</text>
</comment>
<dbReference type="GO" id="GO:0005829">
    <property type="term" value="C:cytosol"/>
    <property type="evidence" value="ECO:0007669"/>
    <property type="project" value="TreeGrafter"/>
</dbReference>
<comment type="catalytic activity">
    <reaction evidence="12 13">
        <text>(S)-2,3,4,5-tetrahydrodipicolinate + NAD(+) + H2O = (2S,4S)-4-hydroxy-2,3,4,5-tetrahydrodipicolinate + NADH + H(+)</text>
        <dbReference type="Rhea" id="RHEA:35323"/>
        <dbReference type="ChEBI" id="CHEBI:15377"/>
        <dbReference type="ChEBI" id="CHEBI:15378"/>
        <dbReference type="ChEBI" id="CHEBI:16845"/>
        <dbReference type="ChEBI" id="CHEBI:57540"/>
        <dbReference type="ChEBI" id="CHEBI:57945"/>
        <dbReference type="ChEBI" id="CHEBI:67139"/>
        <dbReference type="EC" id="1.17.1.8"/>
    </reaction>
</comment>
<feature type="binding site" evidence="13">
    <location>
        <begin position="75"/>
        <end position="77"/>
    </location>
    <ligand>
        <name>NAD(+)</name>
        <dbReference type="ChEBI" id="CHEBI:57540"/>
    </ligand>
</feature>
<dbReference type="GO" id="GO:0019877">
    <property type="term" value="P:diaminopimelate biosynthetic process"/>
    <property type="evidence" value="ECO:0007669"/>
    <property type="project" value="UniProtKB-UniRule"/>
</dbReference>
<dbReference type="GO" id="GO:0009089">
    <property type="term" value="P:lysine biosynthetic process via diaminopimelate"/>
    <property type="evidence" value="ECO:0007669"/>
    <property type="project" value="UniProtKB-UniRule"/>
</dbReference>
<comment type="subcellular location">
    <subcellularLocation>
        <location evidence="13">Cytoplasm</location>
    </subcellularLocation>
</comment>
<accession>A0A2G0CF28</accession>
<feature type="binding site" evidence="13">
    <location>
        <begin position="144"/>
        <end position="145"/>
    </location>
    <ligand>
        <name>(S)-2,3,4,5-tetrahydrodipicolinate</name>
        <dbReference type="ChEBI" id="CHEBI:16845"/>
    </ligand>
</feature>
<dbReference type="GO" id="GO:0008839">
    <property type="term" value="F:4-hydroxy-tetrahydrodipicolinate reductase"/>
    <property type="evidence" value="ECO:0007669"/>
    <property type="project" value="UniProtKB-EC"/>
</dbReference>
<feature type="domain" description="Dihydrodipicolinate reductase C-terminal" evidence="15">
    <location>
        <begin position="106"/>
        <end position="223"/>
    </location>
</feature>
<dbReference type="SUPFAM" id="SSF51735">
    <property type="entry name" value="NAD(P)-binding Rossmann-fold domains"/>
    <property type="match status" value="1"/>
</dbReference>
<keyword evidence="3 13" id="KW-0028">Amino-acid biosynthesis</keyword>
<evidence type="ECO:0000313" key="17">
    <source>
        <dbReference type="Proteomes" id="UP000226437"/>
    </source>
</evidence>
<dbReference type="InterPro" id="IPR036291">
    <property type="entry name" value="NAD(P)-bd_dom_sf"/>
</dbReference>
<comment type="function">
    <text evidence="13">Catalyzes the conversion of 4-hydroxy-tetrahydrodipicolinate (HTPA) to tetrahydrodipicolinate.</text>
</comment>
<feature type="active site" description="Proton donor" evidence="13">
    <location>
        <position position="138"/>
    </location>
</feature>
<dbReference type="SUPFAM" id="SSF55347">
    <property type="entry name" value="Glyceraldehyde-3-phosphate dehydrogenase-like, C-terminal domain"/>
    <property type="match status" value="1"/>
</dbReference>
<evidence type="ECO:0000256" key="8">
    <source>
        <dbReference type="ARBA" id="ARBA00023154"/>
    </source>
</evidence>
<keyword evidence="17" id="KW-1185">Reference proteome</keyword>
<evidence type="ECO:0000256" key="2">
    <source>
        <dbReference type="ARBA" id="ARBA00022490"/>
    </source>
</evidence>
<dbReference type="InterPro" id="IPR022663">
    <property type="entry name" value="DapB_C"/>
</dbReference>
<feature type="binding site" evidence="13">
    <location>
        <position position="135"/>
    </location>
    <ligand>
        <name>(S)-2,3,4,5-tetrahydrodipicolinate</name>
        <dbReference type="ChEBI" id="CHEBI:16845"/>
    </ligand>
</feature>
<evidence type="ECO:0000256" key="10">
    <source>
        <dbReference type="ARBA" id="ARBA00038983"/>
    </source>
</evidence>
<feature type="binding site" evidence="13">
    <location>
        <begin position="100"/>
        <end position="103"/>
    </location>
    <ligand>
        <name>NAD(+)</name>
        <dbReference type="ChEBI" id="CHEBI:57540"/>
    </ligand>
</feature>
<dbReference type="GO" id="GO:0051287">
    <property type="term" value="F:NAD binding"/>
    <property type="evidence" value="ECO:0007669"/>
    <property type="project" value="UniProtKB-UniRule"/>
</dbReference>
<keyword evidence="7 13" id="KW-0520">NAD</keyword>
<dbReference type="EC" id="1.17.1.8" evidence="10 13"/>
<feature type="binding site" evidence="13">
    <location>
        <position position="31"/>
    </location>
    <ligand>
        <name>NAD(+)</name>
        <dbReference type="ChEBI" id="CHEBI:57540"/>
    </ligand>
</feature>
<comment type="caution">
    <text evidence="13">Lacks conserved residue(s) required for the propagation of feature annotation.</text>
</comment>
<dbReference type="PIRSF" id="PIRSF000161">
    <property type="entry name" value="DHPR"/>
    <property type="match status" value="1"/>
</dbReference>
<dbReference type="HAMAP" id="MF_00102">
    <property type="entry name" value="DapB"/>
    <property type="match status" value="1"/>
</dbReference>
<dbReference type="Gene3D" id="3.30.360.10">
    <property type="entry name" value="Dihydrodipicolinate Reductase, domain 2"/>
    <property type="match status" value="1"/>
</dbReference>
<gene>
    <name evidence="13" type="primary">dapB</name>
    <name evidence="16" type="ORF">CGL56_08905</name>
</gene>
<dbReference type="Gene3D" id="3.40.50.720">
    <property type="entry name" value="NAD(P)-binding Rossmann-like Domain"/>
    <property type="match status" value="1"/>
</dbReference>
<comment type="subunit">
    <text evidence="13">Homotetramer.</text>
</comment>
<evidence type="ECO:0000256" key="5">
    <source>
        <dbReference type="ARBA" id="ARBA00022915"/>
    </source>
</evidence>
<comment type="caution">
    <text evidence="16">The sequence shown here is derived from an EMBL/GenBank/DDBJ whole genome shotgun (WGS) entry which is preliminary data.</text>
</comment>
<evidence type="ECO:0000256" key="4">
    <source>
        <dbReference type="ARBA" id="ARBA00022857"/>
    </source>
</evidence>
<dbReference type="GO" id="GO:0050661">
    <property type="term" value="F:NADP binding"/>
    <property type="evidence" value="ECO:0007669"/>
    <property type="project" value="UniProtKB-UniRule"/>
</dbReference>
<evidence type="ECO:0000256" key="9">
    <source>
        <dbReference type="ARBA" id="ARBA00037922"/>
    </source>
</evidence>
<dbReference type="UniPathway" id="UPA00034">
    <property type="reaction ID" value="UER00018"/>
</dbReference>
<dbReference type="OrthoDB" id="9790352at2"/>
<keyword evidence="8 13" id="KW-0457">Lysine biosynthesis</keyword>
<dbReference type="Pfam" id="PF01113">
    <property type="entry name" value="DapB_N"/>
    <property type="match status" value="1"/>
</dbReference>
<comment type="catalytic activity">
    <reaction evidence="11 13">
        <text>(S)-2,3,4,5-tetrahydrodipicolinate + NADP(+) + H2O = (2S,4S)-4-hydroxy-2,3,4,5-tetrahydrodipicolinate + NADPH + H(+)</text>
        <dbReference type="Rhea" id="RHEA:35331"/>
        <dbReference type="ChEBI" id="CHEBI:15377"/>
        <dbReference type="ChEBI" id="CHEBI:15378"/>
        <dbReference type="ChEBI" id="CHEBI:16845"/>
        <dbReference type="ChEBI" id="CHEBI:57783"/>
        <dbReference type="ChEBI" id="CHEBI:58349"/>
        <dbReference type="ChEBI" id="CHEBI:67139"/>
        <dbReference type="EC" id="1.17.1.8"/>
    </reaction>
</comment>
<name>A0A2G0CF28_9BACT</name>